<evidence type="ECO:0008006" key="5">
    <source>
        <dbReference type="Google" id="ProtNLM"/>
    </source>
</evidence>
<evidence type="ECO:0000256" key="2">
    <source>
        <dbReference type="ARBA" id="ARBA00022729"/>
    </source>
</evidence>
<gene>
    <name evidence="4" type="ORF">PANT1444_LOCUS16342</name>
</gene>
<name>A0A7S0F470_9EUKA</name>
<evidence type="ECO:0000256" key="3">
    <source>
        <dbReference type="SAM" id="SignalP"/>
    </source>
</evidence>
<proteinExistence type="inferred from homology"/>
<dbReference type="EMBL" id="HBEP01028816">
    <property type="protein sequence ID" value="CAD8501700.1"/>
    <property type="molecule type" value="Transcribed_RNA"/>
</dbReference>
<dbReference type="InterPro" id="IPR021884">
    <property type="entry name" value="Ice-bd_prot"/>
</dbReference>
<keyword evidence="2 3" id="KW-0732">Signal</keyword>
<accession>A0A7S0F470</accession>
<evidence type="ECO:0000256" key="1">
    <source>
        <dbReference type="ARBA" id="ARBA00005445"/>
    </source>
</evidence>
<dbReference type="Pfam" id="PF11999">
    <property type="entry name" value="Ice_binding"/>
    <property type="match status" value="1"/>
</dbReference>
<organism evidence="4">
    <name type="scientific">Phaeocystis antarctica</name>
    <dbReference type="NCBI Taxonomy" id="33657"/>
    <lineage>
        <taxon>Eukaryota</taxon>
        <taxon>Haptista</taxon>
        <taxon>Haptophyta</taxon>
        <taxon>Prymnesiophyceae</taxon>
        <taxon>Phaeocystales</taxon>
        <taxon>Phaeocystaceae</taxon>
        <taxon>Phaeocystis</taxon>
    </lineage>
</organism>
<comment type="similarity">
    <text evidence="1">Belongs to the ice-binding protein family.</text>
</comment>
<protein>
    <recommendedName>
        <fullName evidence="5">Ice-binding protein</fullName>
    </recommendedName>
</protein>
<evidence type="ECO:0000313" key="4">
    <source>
        <dbReference type="EMBL" id="CAD8501700.1"/>
    </source>
</evidence>
<sequence length="266" mass="27085">MLSHSVLSLGSLLLALNFHGADSATTPLVDENPRPVVLLGTAGDFAILTKTGVTTTGVTDVTGDMGTSPIAAAALTGFSLTIDSTNTFSLSTHVTGKLFAASYTSPTPSKMTTAISDLVTACKDAAGRVNPDVLDLGAGTIDGLTLAPGLYKWGSSVDFTKLTFKGKDLAQGADPVWILQVTGDLIVGAGAIVTLTNGALAKNIFWQVAGSTTLHTTAAMKGIILCAKSIVFQTGSSLNGKALAQTAVTLDATTIKDVKDATIVKV</sequence>
<feature type="signal peptide" evidence="3">
    <location>
        <begin position="1"/>
        <end position="23"/>
    </location>
</feature>
<reference evidence="4" key="1">
    <citation type="submission" date="2021-01" db="EMBL/GenBank/DDBJ databases">
        <authorList>
            <person name="Corre E."/>
            <person name="Pelletier E."/>
            <person name="Niang G."/>
            <person name="Scheremetjew M."/>
            <person name="Finn R."/>
            <person name="Kale V."/>
            <person name="Holt S."/>
            <person name="Cochrane G."/>
            <person name="Meng A."/>
            <person name="Brown T."/>
            <person name="Cohen L."/>
        </authorList>
    </citation>
    <scope>NUCLEOTIDE SEQUENCE</scope>
    <source>
        <strain evidence="4">CCMP1374</strain>
    </source>
</reference>
<feature type="chain" id="PRO_5030672818" description="Ice-binding protein" evidence="3">
    <location>
        <begin position="24"/>
        <end position="266"/>
    </location>
</feature>
<dbReference type="AlphaFoldDB" id="A0A7S0F470"/>